<dbReference type="OrthoDB" id="6612291at2759"/>
<evidence type="ECO:0000313" key="11">
    <source>
        <dbReference type="Proteomes" id="UP000053411"/>
    </source>
</evidence>
<evidence type="ECO:0000256" key="7">
    <source>
        <dbReference type="RuleBase" id="RU003346"/>
    </source>
</evidence>
<dbReference type="GeneID" id="27711200"/>
<feature type="transmembrane region" description="Helical" evidence="8">
    <location>
        <begin position="435"/>
        <end position="454"/>
    </location>
</feature>
<evidence type="ECO:0000259" key="9">
    <source>
        <dbReference type="PROSITE" id="PS50850"/>
    </source>
</evidence>
<dbReference type="PANTHER" id="PTHR48022">
    <property type="entry name" value="PLASTIDIC GLUCOSE TRANSPORTER 4"/>
    <property type="match status" value="1"/>
</dbReference>
<feature type="transmembrane region" description="Helical" evidence="8">
    <location>
        <begin position="405"/>
        <end position="423"/>
    </location>
</feature>
<dbReference type="InterPro" id="IPR020846">
    <property type="entry name" value="MFS_dom"/>
</dbReference>
<feature type="transmembrane region" description="Helical" evidence="8">
    <location>
        <begin position="12"/>
        <end position="30"/>
    </location>
</feature>
<feature type="transmembrane region" description="Helical" evidence="8">
    <location>
        <begin position="111"/>
        <end position="131"/>
    </location>
</feature>
<feature type="transmembrane region" description="Helical" evidence="8">
    <location>
        <begin position="270"/>
        <end position="292"/>
    </location>
</feature>
<feature type="transmembrane region" description="Helical" evidence="8">
    <location>
        <begin position="371"/>
        <end position="393"/>
    </location>
</feature>
<dbReference type="Pfam" id="PF00083">
    <property type="entry name" value="Sugar_tr"/>
    <property type="match status" value="1"/>
</dbReference>
<comment type="subcellular location">
    <subcellularLocation>
        <location evidence="1">Membrane</location>
        <topology evidence="1">Multi-pass membrane protein</topology>
    </subcellularLocation>
</comment>
<evidence type="ECO:0000256" key="2">
    <source>
        <dbReference type="ARBA" id="ARBA00010992"/>
    </source>
</evidence>
<evidence type="ECO:0000256" key="4">
    <source>
        <dbReference type="ARBA" id="ARBA00022692"/>
    </source>
</evidence>
<feature type="transmembrane region" description="Helical" evidence="8">
    <location>
        <begin position="50"/>
        <end position="74"/>
    </location>
</feature>
<dbReference type="PANTHER" id="PTHR48022:SF11">
    <property type="entry name" value="MONOSACCHARIDE TRANSPORTER (HXT8), PUTATIVE (AFU_ORTHOLOGUE AFUA_2G08120)-RELATED"/>
    <property type="match status" value="1"/>
</dbReference>
<name>A0A0D2KQM5_9EURO</name>
<dbReference type="InterPro" id="IPR005829">
    <property type="entry name" value="Sugar_transporter_CS"/>
</dbReference>
<dbReference type="PROSITE" id="PS00216">
    <property type="entry name" value="SUGAR_TRANSPORT_1"/>
    <property type="match status" value="1"/>
</dbReference>
<dbReference type="SUPFAM" id="SSF103473">
    <property type="entry name" value="MFS general substrate transporter"/>
    <property type="match status" value="1"/>
</dbReference>
<keyword evidence="4 8" id="KW-0812">Transmembrane</keyword>
<dbReference type="PROSITE" id="PS50850">
    <property type="entry name" value="MFS"/>
    <property type="match status" value="1"/>
</dbReference>
<accession>A0A0D2KQM5</accession>
<feature type="transmembrane region" description="Helical" evidence="8">
    <location>
        <begin position="304"/>
        <end position="328"/>
    </location>
</feature>
<dbReference type="EMBL" id="KN848070">
    <property type="protein sequence ID" value="KIX98993.1"/>
    <property type="molecule type" value="Genomic_DNA"/>
</dbReference>
<dbReference type="PRINTS" id="PR00171">
    <property type="entry name" value="SUGRTRNSPORT"/>
</dbReference>
<keyword evidence="11" id="KW-1185">Reference proteome</keyword>
<organism evidence="10 11">
    <name type="scientific">Fonsecaea multimorphosa CBS 102226</name>
    <dbReference type="NCBI Taxonomy" id="1442371"/>
    <lineage>
        <taxon>Eukaryota</taxon>
        <taxon>Fungi</taxon>
        <taxon>Dikarya</taxon>
        <taxon>Ascomycota</taxon>
        <taxon>Pezizomycotina</taxon>
        <taxon>Eurotiomycetes</taxon>
        <taxon>Chaetothyriomycetidae</taxon>
        <taxon>Chaetothyriales</taxon>
        <taxon>Herpotrichiellaceae</taxon>
        <taxon>Fonsecaea</taxon>
    </lineage>
</organism>
<comment type="similarity">
    <text evidence="2 7">Belongs to the major facilitator superfamily. Sugar transporter (TC 2.A.1.1) family.</text>
</comment>
<keyword evidence="5 8" id="KW-1133">Transmembrane helix</keyword>
<feature type="transmembrane region" description="Helical" evidence="8">
    <location>
        <begin position="143"/>
        <end position="164"/>
    </location>
</feature>
<dbReference type="InterPro" id="IPR036259">
    <property type="entry name" value="MFS_trans_sf"/>
</dbReference>
<evidence type="ECO:0000256" key="3">
    <source>
        <dbReference type="ARBA" id="ARBA00022448"/>
    </source>
</evidence>
<keyword evidence="6 8" id="KW-0472">Membrane</keyword>
<gene>
    <name evidence="10" type="ORF">Z520_05454</name>
</gene>
<dbReference type="FunFam" id="1.20.1250.20:FF:000134">
    <property type="entry name" value="MFS sugar transporter protein"/>
    <property type="match status" value="1"/>
</dbReference>
<evidence type="ECO:0000256" key="8">
    <source>
        <dbReference type="SAM" id="Phobius"/>
    </source>
</evidence>
<dbReference type="GO" id="GO:0016020">
    <property type="term" value="C:membrane"/>
    <property type="evidence" value="ECO:0007669"/>
    <property type="project" value="UniProtKB-SubCell"/>
</dbReference>
<evidence type="ECO:0000256" key="5">
    <source>
        <dbReference type="ARBA" id="ARBA00022989"/>
    </source>
</evidence>
<dbReference type="NCBIfam" id="TIGR00879">
    <property type="entry name" value="SP"/>
    <property type="match status" value="1"/>
</dbReference>
<evidence type="ECO:0000256" key="6">
    <source>
        <dbReference type="ARBA" id="ARBA00023136"/>
    </source>
</evidence>
<protein>
    <recommendedName>
        <fullName evidence="9">Major facilitator superfamily (MFS) profile domain-containing protein</fullName>
    </recommendedName>
</protein>
<feature type="transmembrane region" description="Helical" evidence="8">
    <location>
        <begin position="335"/>
        <end position="359"/>
    </location>
</feature>
<dbReference type="GO" id="GO:0005351">
    <property type="term" value="F:carbohydrate:proton symporter activity"/>
    <property type="evidence" value="ECO:0007669"/>
    <property type="project" value="TreeGrafter"/>
</dbReference>
<evidence type="ECO:0000313" key="10">
    <source>
        <dbReference type="EMBL" id="KIX98993.1"/>
    </source>
</evidence>
<evidence type="ECO:0000256" key="1">
    <source>
        <dbReference type="ARBA" id="ARBA00004141"/>
    </source>
</evidence>
<dbReference type="VEuPathDB" id="FungiDB:Z520_05454"/>
<dbReference type="InterPro" id="IPR050360">
    <property type="entry name" value="MFS_Sugar_Transporters"/>
</dbReference>
<dbReference type="RefSeq" id="XP_016633116.1">
    <property type="nucleotide sequence ID" value="XM_016775957.1"/>
</dbReference>
<dbReference type="AlphaFoldDB" id="A0A0D2KQM5"/>
<dbReference type="InterPro" id="IPR003663">
    <property type="entry name" value="Sugar/inositol_transpt"/>
</dbReference>
<dbReference type="InterPro" id="IPR005828">
    <property type="entry name" value="MFS_sugar_transport-like"/>
</dbReference>
<proteinExistence type="inferred from homology"/>
<feature type="domain" description="Major facilitator superfamily (MFS) profile" evidence="9">
    <location>
        <begin position="12"/>
        <end position="458"/>
    </location>
</feature>
<reference evidence="10 11" key="1">
    <citation type="submission" date="2015-01" db="EMBL/GenBank/DDBJ databases">
        <title>The Genome Sequence of Fonsecaea multimorphosa CBS 102226.</title>
        <authorList>
            <consortium name="The Broad Institute Genomics Platform"/>
            <person name="Cuomo C."/>
            <person name="de Hoog S."/>
            <person name="Gorbushina A."/>
            <person name="Stielow B."/>
            <person name="Teixiera M."/>
            <person name="Abouelleil A."/>
            <person name="Chapman S.B."/>
            <person name="Priest M."/>
            <person name="Young S.K."/>
            <person name="Wortman J."/>
            <person name="Nusbaum C."/>
            <person name="Birren B."/>
        </authorList>
    </citation>
    <scope>NUCLEOTIDE SEQUENCE [LARGE SCALE GENOMIC DNA]</scope>
    <source>
        <strain evidence="10 11">CBS 102226</strain>
    </source>
</reference>
<sequence length="522" mass="57455">MARTYTLYNLRIILVLTLGSLTFGYGFSVISNTIGQPGFIQYFNLKANSAYTNAITGTINGLYCAGALFGALHVGWMCEARGRKETMYLASAVNVVGGALETGSVDIAMFLVSRFISGWGIGMMVTLIPIYQAEISPPNARGFLVGQHGTWIVLGYAIAGWVGAGTYYSSNLSFQWRFPIALSIIPPLALAMCAPWIPESPRWLLTRDRREEAWKIVKRLHGGAAEDEAGLQYAREEFYQMTEQVRVDAAAWKQGGWRGMFTNKTYRKRFWMGFFIQYAAQSTGAQVIYVYIVSLYQNLGLTGGVPLILGAAYVTVATISNFTGALLLDKVGRKPLLLAGLTGCMLSVCLETAMIAEFAGTTNKAGLSMGVFFSFCFISFYGGGIDVVGYVYCSEIFPTTIRSQGVAWSLAGTFLSTLVYVEAAPTALANIKWKYYIVFICLTFVNIWIFYFWCPETRGKSLEEINALFGDEVVVHFTDATEKQRHELAAKVLAQDEKHEYEYASGGGQMVEGSSTMTALKV</sequence>
<dbReference type="Proteomes" id="UP000053411">
    <property type="component" value="Unassembled WGS sequence"/>
</dbReference>
<keyword evidence="3 7" id="KW-0813">Transport</keyword>
<dbReference type="Gene3D" id="1.20.1250.20">
    <property type="entry name" value="MFS general substrate transporter like domains"/>
    <property type="match status" value="1"/>
</dbReference>